<evidence type="ECO:0000256" key="3">
    <source>
        <dbReference type="ARBA" id="ARBA00022723"/>
    </source>
</evidence>
<dbReference type="SMART" id="SM00324">
    <property type="entry name" value="RhoGAP"/>
    <property type="match status" value="1"/>
</dbReference>
<dbReference type="Gene3D" id="1.10.555.10">
    <property type="entry name" value="Rho GTPase activation protein"/>
    <property type="match status" value="1"/>
</dbReference>
<dbReference type="Pfam" id="PF00620">
    <property type="entry name" value="RhoGAP"/>
    <property type="match status" value="1"/>
</dbReference>
<feature type="domain" description="Phorbol-ester/DAG-type" evidence="10">
    <location>
        <begin position="272"/>
        <end position="321"/>
    </location>
</feature>
<dbReference type="Gene3D" id="3.30.60.20">
    <property type="match status" value="1"/>
</dbReference>
<dbReference type="PANTHER" id="PTHR46199:SF3">
    <property type="entry name" value="RAC GTPASE-ACTIVATING PROTEIN 1"/>
    <property type="match status" value="1"/>
</dbReference>
<dbReference type="CDD" id="cd04382">
    <property type="entry name" value="RhoGAP_MgcRacGAP"/>
    <property type="match status" value="1"/>
</dbReference>
<dbReference type="InterPro" id="IPR008936">
    <property type="entry name" value="Rho_GTPase_activation_prot"/>
</dbReference>
<name>A0A9P0HQ64_NEZVI</name>
<dbReference type="SUPFAM" id="SSF48350">
    <property type="entry name" value="GTPase activation domain, GAP"/>
    <property type="match status" value="1"/>
</dbReference>
<dbReference type="GO" id="GO:0030496">
    <property type="term" value="C:midbody"/>
    <property type="evidence" value="ECO:0007669"/>
    <property type="project" value="TreeGrafter"/>
</dbReference>
<dbReference type="GO" id="GO:0007266">
    <property type="term" value="P:Rho protein signal transduction"/>
    <property type="evidence" value="ECO:0007669"/>
    <property type="project" value="TreeGrafter"/>
</dbReference>
<evidence type="ECO:0000256" key="1">
    <source>
        <dbReference type="ARBA" id="ARBA00022468"/>
    </source>
</evidence>
<dbReference type="GO" id="GO:0005096">
    <property type="term" value="F:GTPase activator activity"/>
    <property type="evidence" value="ECO:0007669"/>
    <property type="project" value="UniProtKB-KW"/>
</dbReference>
<dbReference type="GO" id="GO:0032154">
    <property type="term" value="C:cleavage furrow"/>
    <property type="evidence" value="ECO:0007669"/>
    <property type="project" value="TreeGrafter"/>
</dbReference>
<dbReference type="PROSITE" id="PS50081">
    <property type="entry name" value="ZF_DAG_PE_2"/>
    <property type="match status" value="1"/>
</dbReference>
<gene>
    <name evidence="12" type="ORF">NEZAVI_LOCUS13853</name>
</gene>
<dbReference type="InterPro" id="IPR002219">
    <property type="entry name" value="PKC_DAG/PE"/>
</dbReference>
<evidence type="ECO:0000256" key="4">
    <source>
        <dbReference type="ARBA" id="ARBA00022771"/>
    </source>
</evidence>
<keyword evidence="3" id="KW-0479">Metal-binding</keyword>
<dbReference type="GO" id="GO:0030154">
    <property type="term" value="P:cell differentiation"/>
    <property type="evidence" value="ECO:0007669"/>
    <property type="project" value="UniProtKB-KW"/>
</dbReference>
<keyword evidence="1" id="KW-0343">GTPase activation</keyword>
<dbReference type="FunFam" id="3.30.60.20:FF:000033">
    <property type="entry name" value="Rac GTPase-activating protein 1"/>
    <property type="match status" value="1"/>
</dbReference>
<keyword evidence="13" id="KW-1185">Reference proteome</keyword>
<dbReference type="GO" id="GO:0000281">
    <property type="term" value="P:mitotic cytokinesis"/>
    <property type="evidence" value="ECO:0007669"/>
    <property type="project" value="TreeGrafter"/>
</dbReference>
<dbReference type="Pfam" id="PF00130">
    <property type="entry name" value="C1_1"/>
    <property type="match status" value="1"/>
</dbReference>
<dbReference type="AlphaFoldDB" id="A0A9P0HQ64"/>
<reference evidence="12" key="1">
    <citation type="submission" date="2022-01" db="EMBL/GenBank/DDBJ databases">
        <authorList>
            <person name="King R."/>
        </authorList>
    </citation>
    <scope>NUCLEOTIDE SEQUENCE</scope>
</reference>
<evidence type="ECO:0000256" key="8">
    <source>
        <dbReference type="SAM" id="Coils"/>
    </source>
</evidence>
<dbReference type="GO" id="GO:0007283">
    <property type="term" value="P:spermatogenesis"/>
    <property type="evidence" value="ECO:0007669"/>
    <property type="project" value="UniProtKB-KW"/>
</dbReference>
<keyword evidence="5" id="KW-0221">Differentiation</keyword>
<dbReference type="InterPro" id="IPR046349">
    <property type="entry name" value="C1-like_sf"/>
</dbReference>
<evidence type="ECO:0000259" key="10">
    <source>
        <dbReference type="PROSITE" id="PS50081"/>
    </source>
</evidence>
<dbReference type="GO" id="GO:0008270">
    <property type="term" value="F:zinc ion binding"/>
    <property type="evidence" value="ECO:0007669"/>
    <property type="project" value="UniProtKB-KW"/>
</dbReference>
<dbReference type="PANTHER" id="PTHR46199">
    <property type="entry name" value="RAC GTPASE-ACTIVATING PROTEIN 1"/>
    <property type="match status" value="1"/>
</dbReference>
<accession>A0A9P0HQ64</accession>
<dbReference type="CDD" id="cd20821">
    <property type="entry name" value="C1_MgcRacGAP"/>
    <property type="match status" value="1"/>
</dbReference>
<keyword evidence="7" id="KW-0744">Spermatogenesis</keyword>
<dbReference type="Proteomes" id="UP001152798">
    <property type="component" value="Chromosome 6"/>
</dbReference>
<keyword evidence="8" id="KW-0175">Coiled coil</keyword>
<evidence type="ECO:0000256" key="7">
    <source>
        <dbReference type="ARBA" id="ARBA00022871"/>
    </source>
</evidence>
<feature type="coiled-coil region" evidence="8">
    <location>
        <begin position="68"/>
        <end position="123"/>
    </location>
</feature>
<evidence type="ECO:0000256" key="9">
    <source>
        <dbReference type="SAM" id="MobiDB-lite"/>
    </source>
</evidence>
<dbReference type="GO" id="GO:0005634">
    <property type="term" value="C:nucleus"/>
    <property type="evidence" value="ECO:0007669"/>
    <property type="project" value="TreeGrafter"/>
</dbReference>
<evidence type="ECO:0000256" key="5">
    <source>
        <dbReference type="ARBA" id="ARBA00022782"/>
    </source>
</evidence>
<proteinExistence type="predicted"/>
<dbReference type="InterPro" id="IPR000198">
    <property type="entry name" value="RhoGAP_dom"/>
</dbReference>
<keyword evidence="6" id="KW-0862">Zinc</keyword>
<feature type="region of interest" description="Disordered" evidence="9">
    <location>
        <begin position="169"/>
        <end position="200"/>
    </location>
</feature>
<feature type="domain" description="Rho-GAP" evidence="11">
    <location>
        <begin position="337"/>
        <end position="522"/>
    </location>
</feature>
<keyword evidence="4" id="KW-0863">Zinc-finger</keyword>
<evidence type="ECO:0000256" key="2">
    <source>
        <dbReference type="ARBA" id="ARBA00022473"/>
    </source>
</evidence>
<dbReference type="OrthoDB" id="2218807at2759"/>
<dbReference type="GO" id="GO:0097149">
    <property type="term" value="C:centralspindlin complex"/>
    <property type="evidence" value="ECO:0007669"/>
    <property type="project" value="TreeGrafter"/>
</dbReference>
<protein>
    <recommendedName>
        <fullName evidence="14">Rac GTPase-activating protein 1</fullName>
    </recommendedName>
</protein>
<dbReference type="PROSITE" id="PS50238">
    <property type="entry name" value="RHOGAP"/>
    <property type="match status" value="1"/>
</dbReference>
<evidence type="ECO:0000313" key="13">
    <source>
        <dbReference type="Proteomes" id="UP001152798"/>
    </source>
</evidence>
<keyword evidence="2" id="KW-0217">Developmental protein</keyword>
<evidence type="ECO:0000259" key="11">
    <source>
        <dbReference type="PROSITE" id="PS50238"/>
    </source>
</evidence>
<dbReference type="SUPFAM" id="SSF57889">
    <property type="entry name" value="Cysteine-rich domain"/>
    <property type="match status" value="1"/>
</dbReference>
<dbReference type="GO" id="GO:0051256">
    <property type="term" value="P:mitotic spindle midzone assembly"/>
    <property type="evidence" value="ECO:0007669"/>
    <property type="project" value="TreeGrafter"/>
</dbReference>
<dbReference type="PROSITE" id="PS00479">
    <property type="entry name" value="ZF_DAG_PE_1"/>
    <property type="match status" value="1"/>
</dbReference>
<dbReference type="GO" id="GO:0051233">
    <property type="term" value="C:spindle midzone"/>
    <property type="evidence" value="ECO:0007669"/>
    <property type="project" value="TreeGrafter"/>
</dbReference>
<dbReference type="EMBL" id="OV725082">
    <property type="protein sequence ID" value="CAH1405707.1"/>
    <property type="molecule type" value="Genomic_DNA"/>
</dbReference>
<evidence type="ECO:0000256" key="6">
    <source>
        <dbReference type="ARBA" id="ARBA00022833"/>
    </source>
</evidence>
<evidence type="ECO:0008006" key="14">
    <source>
        <dbReference type="Google" id="ProtNLM"/>
    </source>
</evidence>
<organism evidence="12 13">
    <name type="scientific">Nezara viridula</name>
    <name type="common">Southern green stink bug</name>
    <name type="synonym">Cimex viridulus</name>
    <dbReference type="NCBI Taxonomy" id="85310"/>
    <lineage>
        <taxon>Eukaryota</taxon>
        <taxon>Metazoa</taxon>
        <taxon>Ecdysozoa</taxon>
        <taxon>Arthropoda</taxon>
        <taxon>Hexapoda</taxon>
        <taxon>Insecta</taxon>
        <taxon>Pterygota</taxon>
        <taxon>Neoptera</taxon>
        <taxon>Paraneoptera</taxon>
        <taxon>Hemiptera</taxon>
        <taxon>Heteroptera</taxon>
        <taxon>Panheteroptera</taxon>
        <taxon>Pentatomomorpha</taxon>
        <taxon>Pentatomoidea</taxon>
        <taxon>Pentatomidae</taxon>
        <taxon>Pentatominae</taxon>
        <taxon>Nezara</taxon>
    </lineage>
</organism>
<sequence length="568" mass="64474">MSVELFTTVNGFDHLMKDTMDALTILPKVVKAYVQTLEGYEECRAKWKQAIDECSTLSTQLTTAHSEISNLRSQIHSVRKLIDEEKKKRKVAEDDRDYFEAQLEQLRDILKDNRNELHEETKVKLSLLNKNRPSMDILEDRLNTITELETTGSVMTDLSYTRDEDDFLDISSSENRGQKRSNPVRSNKNRKKRRSSSAVRACELKGKDRLVATTTVTVDHESNIQATAVIEARPHNENLHPSAPPMEDENDAVLTPKANGQPFSMNMINTRPHNFQQKAMLKSEACNVCCKRLRFSAMGLKCRDCKTICHTICKDKVPLPCVPNGHTPCKSSAGTIADYTPLLPPMVPALVVHCIKEVEERGLSEVGLYRIPGSDKEVKALKEKFLRGKGVPILSQIQEIHVVCGCLKDFLRSLKDPLTTRLRWDDFAHAVEIEDVEERRQKLFHIISSLPQPNRDTLAYLLLHLQRVAESPECKMPTSNLAKVFGPTVIGYSCNEPENVYGETRTGNKIMGELLELPGEYWESFIREVDFRKTPSSSSIGFFSPNRVRPILKLTILKDEDPEENQIL</sequence>
<dbReference type="SMART" id="SM00109">
    <property type="entry name" value="C1"/>
    <property type="match status" value="1"/>
</dbReference>
<evidence type="ECO:0000313" key="12">
    <source>
        <dbReference type="EMBL" id="CAH1405707.1"/>
    </source>
</evidence>